<dbReference type="EMBL" id="MU266340">
    <property type="protein sequence ID" value="KAH7929578.1"/>
    <property type="molecule type" value="Genomic_DNA"/>
</dbReference>
<dbReference type="Proteomes" id="UP000790709">
    <property type="component" value="Unassembled WGS sequence"/>
</dbReference>
<evidence type="ECO:0000313" key="2">
    <source>
        <dbReference type="Proteomes" id="UP000790709"/>
    </source>
</evidence>
<gene>
    <name evidence="1" type="ORF">BV22DRAFT_122724</name>
</gene>
<accession>A0ACB8BXJ5</accession>
<organism evidence="1 2">
    <name type="scientific">Leucogyrophana mollusca</name>
    <dbReference type="NCBI Taxonomy" id="85980"/>
    <lineage>
        <taxon>Eukaryota</taxon>
        <taxon>Fungi</taxon>
        <taxon>Dikarya</taxon>
        <taxon>Basidiomycota</taxon>
        <taxon>Agaricomycotina</taxon>
        <taxon>Agaricomycetes</taxon>
        <taxon>Agaricomycetidae</taxon>
        <taxon>Boletales</taxon>
        <taxon>Boletales incertae sedis</taxon>
        <taxon>Leucogyrophana</taxon>
    </lineage>
</organism>
<comment type="caution">
    <text evidence="1">The sequence shown here is derived from an EMBL/GenBank/DDBJ whole genome shotgun (WGS) entry which is preliminary data.</text>
</comment>
<protein>
    <submittedName>
        <fullName evidence="1">Uncharacterized protein</fullName>
    </submittedName>
</protein>
<evidence type="ECO:0000313" key="1">
    <source>
        <dbReference type="EMBL" id="KAH7929578.1"/>
    </source>
</evidence>
<reference evidence="1" key="1">
    <citation type="journal article" date="2021" name="New Phytol.">
        <title>Evolutionary innovations through gain and loss of genes in the ectomycorrhizal Boletales.</title>
        <authorList>
            <person name="Wu G."/>
            <person name="Miyauchi S."/>
            <person name="Morin E."/>
            <person name="Kuo A."/>
            <person name="Drula E."/>
            <person name="Varga T."/>
            <person name="Kohler A."/>
            <person name="Feng B."/>
            <person name="Cao Y."/>
            <person name="Lipzen A."/>
            <person name="Daum C."/>
            <person name="Hundley H."/>
            <person name="Pangilinan J."/>
            <person name="Johnson J."/>
            <person name="Barry K."/>
            <person name="LaButti K."/>
            <person name="Ng V."/>
            <person name="Ahrendt S."/>
            <person name="Min B."/>
            <person name="Choi I.G."/>
            <person name="Park H."/>
            <person name="Plett J.M."/>
            <person name="Magnuson J."/>
            <person name="Spatafora J.W."/>
            <person name="Nagy L.G."/>
            <person name="Henrissat B."/>
            <person name="Grigoriev I.V."/>
            <person name="Yang Z.L."/>
            <person name="Xu J."/>
            <person name="Martin F.M."/>
        </authorList>
    </citation>
    <scope>NUCLEOTIDE SEQUENCE</scope>
    <source>
        <strain evidence="1">KUC20120723A-06</strain>
    </source>
</reference>
<sequence>MVDDETSDNTHFEVRTSGWPPPVLLIEREAAATRAGNTTRDLTPMWRRIDQSGCELLPNGRETWRWLLGTRADSSRTSKYQGWFDDAAFKFANLQPRATILSECVIAHCKHASTTQKITVFVLSPSLQYTSSVFIKYDTSFSKVGDEGGLRVDQSCTIDESQRWMS</sequence>
<keyword evidence="2" id="KW-1185">Reference proteome</keyword>
<proteinExistence type="predicted"/>
<name>A0ACB8BXJ5_9AGAM</name>